<keyword evidence="7 9" id="KW-1133">Transmembrane helix</keyword>
<evidence type="ECO:0000256" key="2">
    <source>
        <dbReference type="ARBA" id="ARBA00022448"/>
    </source>
</evidence>
<dbReference type="PROSITE" id="PS00211">
    <property type="entry name" value="ABC_TRANSPORTER_1"/>
    <property type="match status" value="1"/>
</dbReference>
<dbReference type="GO" id="GO:0005886">
    <property type="term" value="C:plasma membrane"/>
    <property type="evidence" value="ECO:0007669"/>
    <property type="project" value="UniProtKB-SubCell"/>
</dbReference>
<dbReference type="Gene3D" id="1.20.1560.10">
    <property type="entry name" value="ABC transporter type 1, transmembrane domain"/>
    <property type="match status" value="1"/>
</dbReference>
<evidence type="ECO:0000256" key="1">
    <source>
        <dbReference type="ARBA" id="ARBA00004651"/>
    </source>
</evidence>
<feature type="transmembrane region" description="Helical" evidence="9">
    <location>
        <begin position="126"/>
        <end position="153"/>
    </location>
</feature>
<proteinExistence type="predicted"/>
<comment type="subcellular location">
    <subcellularLocation>
        <location evidence="1">Cell membrane</location>
        <topology evidence="1">Multi-pass membrane protein</topology>
    </subcellularLocation>
</comment>
<accession>A0A916QCC4</accession>
<organism evidence="12 13">
    <name type="scientific">Insulibacter thermoxylanivorax</name>
    <dbReference type="NCBI Taxonomy" id="2749268"/>
    <lineage>
        <taxon>Bacteria</taxon>
        <taxon>Bacillati</taxon>
        <taxon>Bacillota</taxon>
        <taxon>Bacilli</taxon>
        <taxon>Bacillales</taxon>
        <taxon>Paenibacillaceae</taxon>
        <taxon>Insulibacter</taxon>
    </lineage>
</organism>
<keyword evidence="4 9" id="KW-0812">Transmembrane</keyword>
<comment type="caution">
    <text evidence="12">The sequence shown here is derived from an EMBL/GenBank/DDBJ whole genome shotgun (WGS) entry which is preliminary data.</text>
</comment>
<dbReference type="PROSITE" id="PS50929">
    <property type="entry name" value="ABC_TM1F"/>
    <property type="match status" value="1"/>
</dbReference>
<feature type="transmembrane region" description="Helical" evidence="9">
    <location>
        <begin position="14"/>
        <end position="40"/>
    </location>
</feature>
<dbReference type="Gene3D" id="3.40.50.300">
    <property type="entry name" value="P-loop containing nucleotide triphosphate hydrolases"/>
    <property type="match status" value="1"/>
</dbReference>
<evidence type="ECO:0000259" key="10">
    <source>
        <dbReference type="PROSITE" id="PS50893"/>
    </source>
</evidence>
<dbReference type="InterPro" id="IPR003439">
    <property type="entry name" value="ABC_transporter-like_ATP-bd"/>
</dbReference>
<dbReference type="CDD" id="cd18542">
    <property type="entry name" value="ABC_6TM_YknU_like"/>
    <property type="match status" value="1"/>
</dbReference>
<feature type="transmembrane region" description="Helical" evidence="9">
    <location>
        <begin position="279"/>
        <end position="297"/>
    </location>
</feature>
<dbReference type="InterPro" id="IPR011527">
    <property type="entry name" value="ABC1_TM_dom"/>
</dbReference>
<dbReference type="FunFam" id="3.40.50.300:FF:000221">
    <property type="entry name" value="Multidrug ABC transporter ATP-binding protein"/>
    <property type="match status" value="1"/>
</dbReference>
<evidence type="ECO:0000259" key="11">
    <source>
        <dbReference type="PROSITE" id="PS50929"/>
    </source>
</evidence>
<evidence type="ECO:0000256" key="6">
    <source>
        <dbReference type="ARBA" id="ARBA00022840"/>
    </source>
</evidence>
<dbReference type="InterPro" id="IPR017871">
    <property type="entry name" value="ABC_transporter-like_CS"/>
</dbReference>
<dbReference type="EMBL" id="BMAQ01000001">
    <property type="protein sequence ID" value="GFR36944.1"/>
    <property type="molecule type" value="Genomic_DNA"/>
</dbReference>
<evidence type="ECO:0000256" key="7">
    <source>
        <dbReference type="ARBA" id="ARBA00022989"/>
    </source>
</evidence>
<sequence length="590" mass="66724">MFKDLRDYYWKHRWWLYMSIVFLIIATGLGVAYPILLGNLIDDINMGRFDRVIELSLLVVSFITLKAAFQYGHGFTGTRFGNTIAYNMRNTLYKKLQQLSFQYYDRAKTGDLMSRLTADLDGIRGFMAFGFAQFLNVFVMVAVGMITMGIINWKLMLISLIPMPLLALRALQFERHVHPAFRAIRVSMGKLNTAAQENITGMRAVKSFANEPFEVDKFVSVNEDYQDKNVHASKIWAKFFPVMEFLANTSIVILIAAGGLFVIYDVISIGELVSFSSLIWYIIGPMWGLGFHINMYTQAKASVERIKEITDHPVHIKGIEGAKHLDRDEFKGEVEFKNVTFHYPDNPPALKDISFHAYPGKIIGILGGTGAGKSTLVQLLMRAYDIQSGQILFDGHDIRTLTPESVRKQIGFVFQETFLFSSTIRNNIAYGRDEATMEDVIEAAKLACAHDFIMELPEGYDTIVGERGLGLSGGQKQRLAIARALVFDPKIIVFDDSTSAVDMKTEHEIQRALQNAMKGRTTFIIAHRISSLKHADEILILDRGEIVQRGTHEELIQVPGYYRDTYDIQFGDLPEEIRYKVQARGGAVNE</sequence>
<evidence type="ECO:0000313" key="12">
    <source>
        <dbReference type="EMBL" id="GFR36944.1"/>
    </source>
</evidence>
<evidence type="ECO:0000256" key="8">
    <source>
        <dbReference type="ARBA" id="ARBA00023136"/>
    </source>
</evidence>
<reference evidence="12" key="2">
    <citation type="journal article" date="2021" name="Data Brief">
        <title>Draft genome sequence data of the facultative, thermophilic, xylanolytic bacterium Paenibacillus sp. strain DA-C8.</title>
        <authorList>
            <person name="Chhe C."/>
            <person name="Uke A."/>
            <person name="Baramee S."/>
            <person name="Ungkulpasvich U."/>
            <person name="Tachaapaikoon C."/>
            <person name="Pason P."/>
            <person name="Waeonukul R."/>
            <person name="Ratanakhanokchai K."/>
            <person name="Kosugi A."/>
        </authorList>
    </citation>
    <scope>NUCLEOTIDE SEQUENCE</scope>
    <source>
        <strain evidence="12">DA-C8</strain>
    </source>
</reference>
<dbReference type="PANTHER" id="PTHR43394:SF1">
    <property type="entry name" value="ATP-BINDING CASSETTE SUB-FAMILY B MEMBER 10, MITOCHONDRIAL"/>
    <property type="match status" value="1"/>
</dbReference>
<evidence type="ECO:0000256" key="9">
    <source>
        <dbReference type="SAM" id="Phobius"/>
    </source>
</evidence>
<keyword evidence="8 9" id="KW-0472">Membrane</keyword>
<keyword evidence="13" id="KW-1185">Reference proteome</keyword>
<feature type="transmembrane region" description="Helical" evidence="9">
    <location>
        <begin position="245"/>
        <end position="267"/>
    </location>
</feature>
<evidence type="ECO:0000256" key="3">
    <source>
        <dbReference type="ARBA" id="ARBA00022475"/>
    </source>
</evidence>
<name>A0A916QCC4_9BACL</name>
<evidence type="ECO:0000256" key="4">
    <source>
        <dbReference type="ARBA" id="ARBA00022692"/>
    </source>
</evidence>
<protein>
    <submittedName>
        <fullName evidence="12">ABC transporter ATP-binding protein YknU</fullName>
    </submittedName>
</protein>
<keyword evidence="2" id="KW-0813">Transport</keyword>
<dbReference type="Proteomes" id="UP000654993">
    <property type="component" value="Unassembled WGS sequence"/>
</dbReference>
<dbReference type="GO" id="GO:0005524">
    <property type="term" value="F:ATP binding"/>
    <property type="evidence" value="ECO:0007669"/>
    <property type="project" value="UniProtKB-KW"/>
</dbReference>
<feature type="transmembrane region" description="Helical" evidence="9">
    <location>
        <begin position="52"/>
        <end position="72"/>
    </location>
</feature>
<dbReference type="GO" id="GO:0016887">
    <property type="term" value="F:ATP hydrolysis activity"/>
    <property type="evidence" value="ECO:0007669"/>
    <property type="project" value="InterPro"/>
</dbReference>
<feature type="domain" description="ABC transmembrane type-1" evidence="11">
    <location>
        <begin position="19"/>
        <end position="298"/>
    </location>
</feature>
<dbReference type="GO" id="GO:0015421">
    <property type="term" value="F:ABC-type oligopeptide transporter activity"/>
    <property type="evidence" value="ECO:0007669"/>
    <property type="project" value="TreeGrafter"/>
</dbReference>
<dbReference type="Pfam" id="PF00005">
    <property type="entry name" value="ABC_tran"/>
    <property type="match status" value="1"/>
</dbReference>
<keyword evidence="6 12" id="KW-0067">ATP-binding</keyword>
<dbReference type="Pfam" id="PF00664">
    <property type="entry name" value="ABC_membrane"/>
    <property type="match status" value="1"/>
</dbReference>
<gene>
    <name evidence="12" type="primary">yknU</name>
    <name evidence="12" type="ORF">PRECH8_02400</name>
</gene>
<dbReference type="AlphaFoldDB" id="A0A916QCC4"/>
<keyword evidence="5" id="KW-0547">Nucleotide-binding</keyword>
<keyword evidence="3" id="KW-1003">Cell membrane</keyword>
<dbReference type="SUPFAM" id="SSF90123">
    <property type="entry name" value="ABC transporter transmembrane region"/>
    <property type="match status" value="1"/>
</dbReference>
<dbReference type="InterPro" id="IPR027417">
    <property type="entry name" value="P-loop_NTPase"/>
</dbReference>
<dbReference type="SUPFAM" id="SSF52540">
    <property type="entry name" value="P-loop containing nucleoside triphosphate hydrolases"/>
    <property type="match status" value="1"/>
</dbReference>
<dbReference type="InterPro" id="IPR003593">
    <property type="entry name" value="AAA+_ATPase"/>
</dbReference>
<dbReference type="InterPro" id="IPR039421">
    <property type="entry name" value="Type_1_exporter"/>
</dbReference>
<dbReference type="SMART" id="SM00382">
    <property type="entry name" value="AAA"/>
    <property type="match status" value="1"/>
</dbReference>
<evidence type="ECO:0000256" key="5">
    <source>
        <dbReference type="ARBA" id="ARBA00022741"/>
    </source>
</evidence>
<feature type="domain" description="ABC transporter" evidence="10">
    <location>
        <begin position="334"/>
        <end position="568"/>
    </location>
</feature>
<dbReference type="InterPro" id="IPR036640">
    <property type="entry name" value="ABC1_TM_sf"/>
</dbReference>
<evidence type="ECO:0000313" key="13">
    <source>
        <dbReference type="Proteomes" id="UP000654993"/>
    </source>
</evidence>
<reference evidence="12" key="1">
    <citation type="submission" date="2020-08" db="EMBL/GenBank/DDBJ databases">
        <authorList>
            <person name="Uke A."/>
            <person name="Chhe C."/>
            <person name="Baramee S."/>
            <person name="Kosugi A."/>
        </authorList>
    </citation>
    <scope>NUCLEOTIDE SEQUENCE</scope>
    <source>
        <strain evidence="12">DA-C8</strain>
    </source>
</reference>
<dbReference type="PANTHER" id="PTHR43394">
    <property type="entry name" value="ATP-DEPENDENT PERMEASE MDL1, MITOCHONDRIAL"/>
    <property type="match status" value="1"/>
</dbReference>
<dbReference type="PROSITE" id="PS50893">
    <property type="entry name" value="ABC_TRANSPORTER_2"/>
    <property type="match status" value="1"/>
</dbReference>